<accession>A0A8S5MDR6</accession>
<sequence length="147" mass="16816">MKLMNNLHNLHEKATMMYYTAKGVLKVMKPSRLRFKKEDQFVRMYVRQLLRKAKTLEDVPHIGNLIDVVRTEVERIEREHEEKHKKAVEEVATPKEVVTEAPKEVVVAPAPVSEQPKVEEASKEVVTATSTVSEAPKETTESTEHAE</sequence>
<evidence type="ECO:0000313" key="2">
    <source>
        <dbReference type="EMBL" id="DAD80075.1"/>
    </source>
</evidence>
<feature type="region of interest" description="Disordered" evidence="1">
    <location>
        <begin position="112"/>
        <end position="147"/>
    </location>
</feature>
<protein>
    <submittedName>
        <fullName evidence="2">Uncharacterized protein</fullName>
    </submittedName>
</protein>
<reference evidence="2" key="1">
    <citation type="journal article" date="2021" name="Proc. Natl. Acad. Sci. U.S.A.">
        <title>A Catalog of Tens of Thousands of Viruses from Human Metagenomes Reveals Hidden Associations with Chronic Diseases.</title>
        <authorList>
            <person name="Tisza M.J."/>
            <person name="Buck C.B."/>
        </authorList>
    </citation>
    <scope>NUCLEOTIDE SEQUENCE</scope>
    <source>
        <strain evidence="2">Cti6f5</strain>
    </source>
</reference>
<organism evidence="2">
    <name type="scientific">Siphoviridae sp. cti6f5</name>
    <dbReference type="NCBI Taxonomy" id="2826430"/>
    <lineage>
        <taxon>Viruses</taxon>
        <taxon>Duplodnaviria</taxon>
        <taxon>Heunggongvirae</taxon>
        <taxon>Uroviricota</taxon>
        <taxon>Caudoviricetes</taxon>
    </lineage>
</organism>
<dbReference type="EMBL" id="BK014878">
    <property type="protein sequence ID" value="DAD80075.1"/>
    <property type="molecule type" value="Genomic_DNA"/>
</dbReference>
<name>A0A8S5MDR6_9CAUD</name>
<feature type="compositionally biased region" description="Basic and acidic residues" evidence="1">
    <location>
        <begin position="135"/>
        <end position="147"/>
    </location>
</feature>
<proteinExistence type="predicted"/>
<evidence type="ECO:0000256" key="1">
    <source>
        <dbReference type="SAM" id="MobiDB-lite"/>
    </source>
</evidence>